<organism evidence="1 2">
    <name type="scientific">Paraburkholderia elongata</name>
    <dbReference type="NCBI Taxonomy" id="2675747"/>
    <lineage>
        <taxon>Bacteria</taxon>
        <taxon>Pseudomonadati</taxon>
        <taxon>Pseudomonadota</taxon>
        <taxon>Betaproteobacteria</taxon>
        <taxon>Burkholderiales</taxon>
        <taxon>Burkholderiaceae</taxon>
        <taxon>Paraburkholderia</taxon>
    </lineage>
</organism>
<gene>
    <name evidence="1" type="ORF">GNZ13_19375</name>
</gene>
<proteinExistence type="predicted"/>
<keyword evidence="2" id="KW-1185">Reference proteome</keyword>
<dbReference type="SUPFAM" id="SSF54427">
    <property type="entry name" value="NTF2-like"/>
    <property type="match status" value="1"/>
</dbReference>
<sequence length="117" mass="12971">MTATVQVGDATSQVFDHHLGAFAKGLDEILKDYDDTSTIFTPDKTYRGLAEIGSFFKAFLDGAEPAFWEAFKVTSKSTEREVAYLVWEAKPWVPMATDTLFVKDGKIAVQTFTSFSA</sequence>
<name>A0A972NRS2_9BURK</name>
<dbReference type="AlphaFoldDB" id="A0A972NRS2"/>
<accession>A0A972NRS2</accession>
<dbReference type="InterPro" id="IPR032710">
    <property type="entry name" value="NTF2-like_dom_sf"/>
</dbReference>
<comment type="caution">
    <text evidence="1">The sequence shown here is derived from an EMBL/GenBank/DDBJ whole genome shotgun (WGS) entry which is preliminary data.</text>
</comment>
<protein>
    <submittedName>
        <fullName evidence="1">Nuclear transport factor 2 family protein</fullName>
    </submittedName>
</protein>
<dbReference type="Proteomes" id="UP000655523">
    <property type="component" value="Unassembled WGS sequence"/>
</dbReference>
<dbReference type="EMBL" id="WOEZ01000099">
    <property type="protein sequence ID" value="NPT56687.1"/>
    <property type="molecule type" value="Genomic_DNA"/>
</dbReference>
<evidence type="ECO:0000313" key="2">
    <source>
        <dbReference type="Proteomes" id="UP000655523"/>
    </source>
</evidence>
<evidence type="ECO:0000313" key="1">
    <source>
        <dbReference type="EMBL" id="NPT56687.1"/>
    </source>
</evidence>
<reference evidence="1 2" key="1">
    <citation type="submission" date="2019-11" db="EMBL/GenBank/DDBJ databases">
        <title>Metabolism of dissolved organic matter in forest soils.</title>
        <authorList>
            <person name="Cyle K.T."/>
            <person name="Wilhelm R.C."/>
            <person name="Martinez C.E."/>
        </authorList>
    </citation>
    <scope>NUCLEOTIDE SEQUENCE [LARGE SCALE GENOMIC DNA]</scope>
    <source>
        <strain evidence="1 2">5N</strain>
    </source>
</reference>
<dbReference type="RefSeq" id="WP_172167255.1">
    <property type="nucleotide sequence ID" value="NZ_WOEZ01000099.1"/>
</dbReference>